<evidence type="ECO:0000313" key="2">
    <source>
        <dbReference type="EMBL" id="GJU06417.1"/>
    </source>
</evidence>
<reference evidence="2" key="1">
    <citation type="journal article" date="2022" name="Int. J. Mol. Sci.">
        <title>Draft Genome of Tanacetum Coccineum: Genomic Comparison of Closely Related Tanacetum-Family Plants.</title>
        <authorList>
            <person name="Yamashiro T."/>
            <person name="Shiraishi A."/>
            <person name="Nakayama K."/>
            <person name="Satake H."/>
        </authorList>
    </citation>
    <scope>NUCLEOTIDE SEQUENCE</scope>
</reference>
<evidence type="ECO:0008006" key="4">
    <source>
        <dbReference type="Google" id="ProtNLM"/>
    </source>
</evidence>
<comment type="caution">
    <text evidence="2">The sequence shown here is derived from an EMBL/GenBank/DDBJ whole genome shotgun (WGS) entry which is preliminary data.</text>
</comment>
<dbReference type="Proteomes" id="UP001151760">
    <property type="component" value="Unassembled WGS sequence"/>
</dbReference>
<sequence>MKAKLALLEASPYTSQSSKPFQSKNKGLVAETFDWDEEEVSDDEEKTQVKVLMDLAADELSVGKNHARNGEWIDITMKKANTKPKKKILGDEQLTESSSQNDGKENPFIPAPPWIMTMKWSKNPKTWLRDSTLTATNFNTGRILVLESQTINECLQLTKTPNDPESSKESGLEPQTPLPLLKNLQVASLSSEVMTLTYQDHSPRERSGLGTMKHRKPETQESLNKNVFRYVTISNTEPVTSSVPNKVKINDQESKIDELTKLVQMLMDEKINSTQKIQEPKPVSSQP</sequence>
<gene>
    <name evidence="2" type="ORF">Tco_1122847</name>
</gene>
<protein>
    <recommendedName>
        <fullName evidence="4">Retrovirus-related Pol polyprotein from transposon TNT 1-94</fullName>
    </recommendedName>
</protein>
<feature type="compositionally biased region" description="Polar residues" evidence="1">
    <location>
        <begin position="12"/>
        <end position="25"/>
    </location>
</feature>
<accession>A0ABQ5J1N9</accession>
<feature type="region of interest" description="Disordered" evidence="1">
    <location>
        <begin position="1"/>
        <end position="25"/>
    </location>
</feature>
<keyword evidence="3" id="KW-1185">Reference proteome</keyword>
<dbReference type="EMBL" id="BQNB010021440">
    <property type="protein sequence ID" value="GJU06417.1"/>
    <property type="molecule type" value="Genomic_DNA"/>
</dbReference>
<proteinExistence type="predicted"/>
<name>A0ABQ5J1N9_9ASTR</name>
<evidence type="ECO:0000256" key="1">
    <source>
        <dbReference type="SAM" id="MobiDB-lite"/>
    </source>
</evidence>
<organism evidence="2 3">
    <name type="scientific">Tanacetum coccineum</name>
    <dbReference type="NCBI Taxonomy" id="301880"/>
    <lineage>
        <taxon>Eukaryota</taxon>
        <taxon>Viridiplantae</taxon>
        <taxon>Streptophyta</taxon>
        <taxon>Embryophyta</taxon>
        <taxon>Tracheophyta</taxon>
        <taxon>Spermatophyta</taxon>
        <taxon>Magnoliopsida</taxon>
        <taxon>eudicotyledons</taxon>
        <taxon>Gunneridae</taxon>
        <taxon>Pentapetalae</taxon>
        <taxon>asterids</taxon>
        <taxon>campanulids</taxon>
        <taxon>Asterales</taxon>
        <taxon>Asteraceae</taxon>
        <taxon>Asteroideae</taxon>
        <taxon>Anthemideae</taxon>
        <taxon>Anthemidinae</taxon>
        <taxon>Tanacetum</taxon>
    </lineage>
</organism>
<evidence type="ECO:0000313" key="3">
    <source>
        <dbReference type="Proteomes" id="UP001151760"/>
    </source>
</evidence>
<feature type="region of interest" description="Disordered" evidence="1">
    <location>
        <begin position="84"/>
        <end position="108"/>
    </location>
</feature>
<reference evidence="2" key="2">
    <citation type="submission" date="2022-01" db="EMBL/GenBank/DDBJ databases">
        <authorList>
            <person name="Yamashiro T."/>
            <person name="Shiraishi A."/>
            <person name="Satake H."/>
            <person name="Nakayama K."/>
        </authorList>
    </citation>
    <scope>NUCLEOTIDE SEQUENCE</scope>
</reference>
<feature type="region of interest" description="Disordered" evidence="1">
    <location>
        <begin position="197"/>
        <end position="219"/>
    </location>
</feature>